<feature type="domain" description="HTH tetR-type" evidence="3">
    <location>
        <begin position="12"/>
        <end position="72"/>
    </location>
</feature>
<comment type="caution">
    <text evidence="4">The sequence shown here is derived from an EMBL/GenBank/DDBJ whole genome shotgun (WGS) entry which is preliminary data.</text>
</comment>
<dbReference type="Gene3D" id="1.10.357.10">
    <property type="entry name" value="Tetracycline Repressor, domain 2"/>
    <property type="match status" value="1"/>
</dbReference>
<reference evidence="4 5" key="1">
    <citation type="submission" date="2021-03" db="EMBL/GenBank/DDBJ databases">
        <title>Genomic Encyclopedia of Type Strains, Phase III (KMG-III): the genomes of soil and plant-associated and newly described type strains.</title>
        <authorList>
            <person name="Whitman W."/>
        </authorList>
    </citation>
    <scope>NUCLEOTIDE SEQUENCE [LARGE SCALE GENOMIC DNA]</scope>
    <source>
        <strain evidence="4 5">IMMIB AFH-6</strain>
    </source>
</reference>
<dbReference type="SUPFAM" id="SSF46689">
    <property type="entry name" value="Homeodomain-like"/>
    <property type="match status" value="1"/>
</dbReference>
<gene>
    <name evidence="4" type="ORF">J2851_000122</name>
</gene>
<evidence type="ECO:0000313" key="5">
    <source>
        <dbReference type="Proteomes" id="UP000781958"/>
    </source>
</evidence>
<dbReference type="Pfam" id="PF14246">
    <property type="entry name" value="TetR_C_7"/>
    <property type="match status" value="1"/>
</dbReference>
<sequence length="206" mass="22317">MNTLVAPTPEAGSKPAQILDAAGKLFLDHGYGAVSMDAVAKMANVSKATLYAHFGSKDELFRAMVACVSKGQTLVAICEEAKRLDVADGLRLIARHFADLVMSPRAMAGYRVVVGEAHRFPELAQAFYEAGPAKTMEQIVGYMVEVNRKGQLSIPDPQLAAEQLVGLVKSHTHLRYMLCLADRPSEQELNRIIDGAVNLFIKGYAA</sequence>
<proteinExistence type="predicted"/>
<keyword evidence="5" id="KW-1185">Reference proteome</keyword>
<accession>A0ABS4SCU3</accession>
<dbReference type="PROSITE" id="PS50977">
    <property type="entry name" value="HTH_TETR_2"/>
    <property type="match status" value="1"/>
</dbReference>
<dbReference type="SUPFAM" id="SSF48498">
    <property type="entry name" value="Tetracyclin repressor-like, C-terminal domain"/>
    <property type="match status" value="1"/>
</dbReference>
<organism evidence="4 5">
    <name type="scientific">Azospirillum rugosum</name>
    <dbReference type="NCBI Taxonomy" id="416170"/>
    <lineage>
        <taxon>Bacteria</taxon>
        <taxon>Pseudomonadati</taxon>
        <taxon>Pseudomonadota</taxon>
        <taxon>Alphaproteobacteria</taxon>
        <taxon>Rhodospirillales</taxon>
        <taxon>Azospirillaceae</taxon>
        <taxon>Azospirillum</taxon>
    </lineage>
</organism>
<dbReference type="Gene3D" id="1.10.10.60">
    <property type="entry name" value="Homeodomain-like"/>
    <property type="match status" value="1"/>
</dbReference>
<dbReference type="Pfam" id="PF00440">
    <property type="entry name" value="TetR_N"/>
    <property type="match status" value="1"/>
</dbReference>
<dbReference type="PRINTS" id="PR00455">
    <property type="entry name" value="HTHTETR"/>
</dbReference>
<keyword evidence="1 2" id="KW-0238">DNA-binding</keyword>
<evidence type="ECO:0000259" key="3">
    <source>
        <dbReference type="PROSITE" id="PS50977"/>
    </source>
</evidence>
<dbReference type="PANTHER" id="PTHR30055:SF146">
    <property type="entry name" value="HTH-TYPE TRANSCRIPTIONAL DUAL REGULATOR CECR"/>
    <property type="match status" value="1"/>
</dbReference>
<dbReference type="InterPro" id="IPR036271">
    <property type="entry name" value="Tet_transcr_reg_TetR-rel_C_sf"/>
</dbReference>
<protein>
    <submittedName>
        <fullName evidence="4">AcrR family transcriptional regulator</fullName>
    </submittedName>
</protein>
<dbReference type="EMBL" id="JAGINP010000001">
    <property type="protein sequence ID" value="MBP2290385.1"/>
    <property type="molecule type" value="Genomic_DNA"/>
</dbReference>
<dbReference type="InterPro" id="IPR023772">
    <property type="entry name" value="DNA-bd_HTH_TetR-type_CS"/>
</dbReference>
<dbReference type="InterPro" id="IPR009057">
    <property type="entry name" value="Homeodomain-like_sf"/>
</dbReference>
<dbReference type="Proteomes" id="UP000781958">
    <property type="component" value="Unassembled WGS sequence"/>
</dbReference>
<dbReference type="PROSITE" id="PS01081">
    <property type="entry name" value="HTH_TETR_1"/>
    <property type="match status" value="1"/>
</dbReference>
<name>A0ABS4SCU3_9PROT</name>
<dbReference type="InterPro" id="IPR039536">
    <property type="entry name" value="TetR_C_Proteobacteria"/>
</dbReference>
<dbReference type="RefSeq" id="WP_209762334.1">
    <property type="nucleotide sequence ID" value="NZ_JAGINP010000001.1"/>
</dbReference>
<dbReference type="InterPro" id="IPR050109">
    <property type="entry name" value="HTH-type_TetR-like_transc_reg"/>
</dbReference>
<feature type="DNA-binding region" description="H-T-H motif" evidence="2">
    <location>
        <begin position="35"/>
        <end position="54"/>
    </location>
</feature>
<evidence type="ECO:0000256" key="2">
    <source>
        <dbReference type="PROSITE-ProRule" id="PRU00335"/>
    </source>
</evidence>
<dbReference type="InterPro" id="IPR001647">
    <property type="entry name" value="HTH_TetR"/>
</dbReference>
<evidence type="ECO:0000256" key="1">
    <source>
        <dbReference type="ARBA" id="ARBA00023125"/>
    </source>
</evidence>
<dbReference type="PANTHER" id="PTHR30055">
    <property type="entry name" value="HTH-TYPE TRANSCRIPTIONAL REGULATOR RUTR"/>
    <property type="match status" value="1"/>
</dbReference>
<evidence type="ECO:0000313" key="4">
    <source>
        <dbReference type="EMBL" id="MBP2290385.1"/>
    </source>
</evidence>